<sequence>MFFLMLALPILLIALSGQPTIWSLPHLRTTYDRGATDRRESEHFQQQNRLSTEKERASQDPELRGEVDKYQQADRNGGEAVQHPENVDLHRTWYQYWDNPQPAEHCFSYGRREYTATLRNVPFFADWTEACKKTKVEIRGIVIEKPSYCEIKWPFGGVIGHWIVDSGEAACLPYWGSFTDKGCTAKGSRLRRIQSRLWNIQSGEDWMKMCTTAPAVVKGVNFAKPTTCDDRGFWGIYGIWEVEDLKC</sequence>
<evidence type="ECO:0008006" key="5">
    <source>
        <dbReference type="Google" id="ProtNLM"/>
    </source>
</evidence>
<evidence type="ECO:0000313" key="4">
    <source>
        <dbReference type="Proteomes" id="UP000308652"/>
    </source>
</evidence>
<feature type="chain" id="PRO_5022706413" description="C-type lectin domain-containing protein" evidence="2">
    <location>
        <begin position="18"/>
        <end position="247"/>
    </location>
</feature>
<protein>
    <recommendedName>
        <fullName evidence="5">C-type lectin domain-containing protein</fullName>
    </recommendedName>
</protein>
<evidence type="ECO:0000313" key="3">
    <source>
        <dbReference type="EMBL" id="TFK43672.1"/>
    </source>
</evidence>
<evidence type="ECO:0000256" key="2">
    <source>
        <dbReference type="SAM" id="SignalP"/>
    </source>
</evidence>
<name>A0A5C3MEA0_9AGAR</name>
<reference evidence="3 4" key="1">
    <citation type="journal article" date="2019" name="Nat. Ecol. Evol.">
        <title>Megaphylogeny resolves global patterns of mushroom evolution.</title>
        <authorList>
            <person name="Varga T."/>
            <person name="Krizsan K."/>
            <person name="Foldi C."/>
            <person name="Dima B."/>
            <person name="Sanchez-Garcia M."/>
            <person name="Sanchez-Ramirez S."/>
            <person name="Szollosi G.J."/>
            <person name="Szarkandi J.G."/>
            <person name="Papp V."/>
            <person name="Albert L."/>
            <person name="Andreopoulos W."/>
            <person name="Angelini C."/>
            <person name="Antonin V."/>
            <person name="Barry K.W."/>
            <person name="Bougher N.L."/>
            <person name="Buchanan P."/>
            <person name="Buyck B."/>
            <person name="Bense V."/>
            <person name="Catcheside P."/>
            <person name="Chovatia M."/>
            <person name="Cooper J."/>
            <person name="Damon W."/>
            <person name="Desjardin D."/>
            <person name="Finy P."/>
            <person name="Geml J."/>
            <person name="Haridas S."/>
            <person name="Hughes K."/>
            <person name="Justo A."/>
            <person name="Karasinski D."/>
            <person name="Kautmanova I."/>
            <person name="Kiss B."/>
            <person name="Kocsube S."/>
            <person name="Kotiranta H."/>
            <person name="LaButti K.M."/>
            <person name="Lechner B.E."/>
            <person name="Liimatainen K."/>
            <person name="Lipzen A."/>
            <person name="Lukacs Z."/>
            <person name="Mihaltcheva S."/>
            <person name="Morgado L.N."/>
            <person name="Niskanen T."/>
            <person name="Noordeloos M.E."/>
            <person name="Ohm R.A."/>
            <person name="Ortiz-Santana B."/>
            <person name="Ovrebo C."/>
            <person name="Racz N."/>
            <person name="Riley R."/>
            <person name="Savchenko A."/>
            <person name="Shiryaev A."/>
            <person name="Soop K."/>
            <person name="Spirin V."/>
            <person name="Szebenyi C."/>
            <person name="Tomsovsky M."/>
            <person name="Tulloss R.E."/>
            <person name="Uehling J."/>
            <person name="Grigoriev I.V."/>
            <person name="Vagvolgyi C."/>
            <person name="Papp T."/>
            <person name="Martin F.M."/>
            <person name="Miettinen O."/>
            <person name="Hibbett D.S."/>
            <person name="Nagy L.G."/>
        </authorList>
    </citation>
    <scope>NUCLEOTIDE SEQUENCE [LARGE SCALE GENOMIC DNA]</scope>
    <source>
        <strain evidence="3 4">CBS 166.37</strain>
    </source>
</reference>
<organism evidence="3 4">
    <name type="scientific">Crucibulum laeve</name>
    <dbReference type="NCBI Taxonomy" id="68775"/>
    <lineage>
        <taxon>Eukaryota</taxon>
        <taxon>Fungi</taxon>
        <taxon>Dikarya</taxon>
        <taxon>Basidiomycota</taxon>
        <taxon>Agaricomycotina</taxon>
        <taxon>Agaricomycetes</taxon>
        <taxon>Agaricomycetidae</taxon>
        <taxon>Agaricales</taxon>
        <taxon>Agaricineae</taxon>
        <taxon>Nidulariaceae</taxon>
        <taxon>Crucibulum</taxon>
    </lineage>
</organism>
<feature type="region of interest" description="Disordered" evidence="1">
    <location>
        <begin position="34"/>
        <end position="82"/>
    </location>
</feature>
<dbReference type="EMBL" id="ML213591">
    <property type="protein sequence ID" value="TFK43672.1"/>
    <property type="molecule type" value="Genomic_DNA"/>
</dbReference>
<keyword evidence="4" id="KW-1185">Reference proteome</keyword>
<evidence type="ECO:0000256" key="1">
    <source>
        <dbReference type="SAM" id="MobiDB-lite"/>
    </source>
</evidence>
<dbReference type="AlphaFoldDB" id="A0A5C3MEA0"/>
<keyword evidence="2" id="KW-0732">Signal</keyword>
<feature type="signal peptide" evidence="2">
    <location>
        <begin position="1"/>
        <end position="17"/>
    </location>
</feature>
<proteinExistence type="predicted"/>
<dbReference type="STRING" id="68775.A0A5C3MEA0"/>
<dbReference type="Proteomes" id="UP000308652">
    <property type="component" value="Unassembled WGS sequence"/>
</dbReference>
<gene>
    <name evidence="3" type="ORF">BDQ12DRAFT_190657</name>
</gene>
<feature type="compositionally biased region" description="Basic and acidic residues" evidence="1">
    <location>
        <begin position="34"/>
        <end position="43"/>
    </location>
</feature>
<dbReference type="OrthoDB" id="3153758at2759"/>
<feature type="compositionally biased region" description="Basic and acidic residues" evidence="1">
    <location>
        <begin position="51"/>
        <end position="72"/>
    </location>
</feature>
<accession>A0A5C3MEA0</accession>